<evidence type="ECO:0000313" key="5">
    <source>
        <dbReference type="Proteomes" id="UP000887567"/>
    </source>
</evidence>
<feature type="transmembrane region" description="Helical" evidence="2">
    <location>
        <begin position="251"/>
        <end position="273"/>
    </location>
</feature>
<feature type="chain" id="PRO_5037363621" evidence="3">
    <location>
        <begin position="29"/>
        <end position="426"/>
    </location>
</feature>
<evidence type="ECO:0000313" key="4">
    <source>
        <dbReference type="EnsemblMetazoa" id="XP_028518609.1"/>
    </source>
</evidence>
<keyword evidence="2" id="KW-0472">Membrane</keyword>
<evidence type="ECO:0000256" key="1">
    <source>
        <dbReference type="SAM" id="MobiDB-lite"/>
    </source>
</evidence>
<reference evidence="4" key="1">
    <citation type="submission" date="2022-11" db="UniProtKB">
        <authorList>
            <consortium name="EnsemblMetazoa"/>
        </authorList>
    </citation>
    <scope>IDENTIFICATION</scope>
</reference>
<dbReference type="RefSeq" id="XP_028518609.1">
    <property type="nucleotide sequence ID" value="XM_028662808.1"/>
</dbReference>
<sequence>MRPAKWFCTHVFVFSCLLFCGRIHYVMCNTTYVIRKDNTDKFGSVHNPNECFRKYANIVYVAAKECQCPYAKSTYFHFKNACVNNYYFENELKTQSVCPGGLLRIQSEPYPVFDLTNSSSSSLKYVKTFDSQCSLENLHYLDESSGKLINAGSLIAKLFSLEKRTKTTVHLLWRSTYVSSFLKGRVVLLEFNKNCKVEMQFSSPSFGTKPCIIFKSLGTLTFNQSPTWSSSPPSNHRKRNKTEKSSSIKGLIVGPLVIFLGVVVLVLIVVLIYRKVRQKSRQRVNATQNSKDELADDFDMDGNPRSNVSQTSNQSGAEEMYMNTIPDLPSDPPANAANISTNAHGNSQTVELQEPELYASMKDDVLQYDYASVNGVPGSNQNIPKGMQQIPGAFEYDYASVNGAGTSFQSEQIGRRNATAFNPRRI</sequence>
<keyword evidence="3" id="KW-0732">Signal</keyword>
<dbReference type="Proteomes" id="UP000887567">
    <property type="component" value="Unplaced"/>
</dbReference>
<feature type="region of interest" description="Disordered" evidence="1">
    <location>
        <begin position="281"/>
        <end position="316"/>
    </location>
</feature>
<dbReference type="PROSITE" id="PS51257">
    <property type="entry name" value="PROKAR_LIPOPROTEIN"/>
    <property type="match status" value="1"/>
</dbReference>
<feature type="compositionally biased region" description="Polar residues" evidence="1">
    <location>
        <begin position="304"/>
        <end position="316"/>
    </location>
</feature>
<feature type="signal peptide" evidence="3">
    <location>
        <begin position="1"/>
        <end position="28"/>
    </location>
</feature>
<evidence type="ECO:0000256" key="3">
    <source>
        <dbReference type="SAM" id="SignalP"/>
    </source>
</evidence>
<accession>A0A913YTT8</accession>
<keyword evidence="2" id="KW-0812">Transmembrane</keyword>
<keyword evidence="5" id="KW-1185">Reference proteome</keyword>
<keyword evidence="2" id="KW-1133">Transmembrane helix</keyword>
<evidence type="ECO:0000256" key="2">
    <source>
        <dbReference type="SAM" id="Phobius"/>
    </source>
</evidence>
<organism evidence="4 5">
    <name type="scientific">Exaiptasia diaphana</name>
    <name type="common">Tropical sea anemone</name>
    <name type="synonym">Aiptasia pulchella</name>
    <dbReference type="NCBI Taxonomy" id="2652724"/>
    <lineage>
        <taxon>Eukaryota</taxon>
        <taxon>Metazoa</taxon>
        <taxon>Cnidaria</taxon>
        <taxon>Anthozoa</taxon>
        <taxon>Hexacorallia</taxon>
        <taxon>Actiniaria</taxon>
        <taxon>Aiptasiidae</taxon>
        <taxon>Exaiptasia</taxon>
    </lineage>
</organism>
<dbReference type="EnsemblMetazoa" id="XM_028662808.1">
    <property type="protein sequence ID" value="XP_028518609.1"/>
    <property type="gene ID" value="LOC110251123"/>
</dbReference>
<feature type="compositionally biased region" description="Polar residues" evidence="1">
    <location>
        <begin position="224"/>
        <end position="234"/>
    </location>
</feature>
<dbReference type="GeneID" id="110251123"/>
<feature type="region of interest" description="Disordered" evidence="1">
    <location>
        <begin position="224"/>
        <end position="244"/>
    </location>
</feature>
<name>A0A913YTT8_EXADI</name>
<dbReference type="AlphaFoldDB" id="A0A913YTT8"/>
<protein>
    <submittedName>
        <fullName evidence="4">Uncharacterized protein</fullName>
    </submittedName>
</protein>
<proteinExistence type="predicted"/>